<evidence type="ECO:0000313" key="5">
    <source>
        <dbReference type="Proteomes" id="UP000028058"/>
    </source>
</evidence>
<dbReference type="PANTHER" id="PTHR30404:SF0">
    <property type="entry name" value="N-ACETYLMURAMOYL-L-ALANINE AMIDASE AMIC"/>
    <property type="match status" value="1"/>
</dbReference>
<keyword evidence="1" id="KW-0378">Hydrolase</keyword>
<reference evidence="4 5" key="1">
    <citation type="journal article" date="2014" name="Genome Announc.">
        <title>Draft Genome Sequence of Streptomyces fradiae ATCC 19609, a Strain Highly Sensitive to Antibiotics.</title>
        <authorList>
            <person name="Bekker O.B."/>
            <person name="Klimina K.M."/>
            <person name="Vatlin A.A."/>
            <person name="Zakharevich N.V."/>
            <person name="Kasianov A.S."/>
            <person name="Danilenko V.N."/>
        </authorList>
    </citation>
    <scope>NUCLEOTIDE SEQUENCE [LARGE SCALE GENOMIC DNA]</scope>
    <source>
        <strain evidence="4 5">ATCC 19609</strain>
    </source>
</reference>
<feature type="compositionally biased region" description="Low complexity" evidence="2">
    <location>
        <begin position="53"/>
        <end position="64"/>
    </location>
</feature>
<proteinExistence type="predicted"/>
<dbReference type="CDD" id="cd02696">
    <property type="entry name" value="MurNAc-LAA"/>
    <property type="match status" value="1"/>
</dbReference>
<dbReference type="OrthoDB" id="3268878at2"/>
<dbReference type="AlphaFoldDB" id="A0A3R7FK68"/>
<gene>
    <name evidence="4" type="ORF">SFRA_001950</name>
</gene>
<feature type="region of interest" description="Disordered" evidence="2">
    <location>
        <begin position="43"/>
        <end position="118"/>
    </location>
</feature>
<dbReference type="GO" id="GO:0009253">
    <property type="term" value="P:peptidoglycan catabolic process"/>
    <property type="evidence" value="ECO:0007669"/>
    <property type="project" value="InterPro"/>
</dbReference>
<feature type="domain" description="MurNAc-LAA" evidence="3">
    <location>
        <begin position="186"/>
        <end position="314"/>
    </location>
</feature>
<dbReference type="SMART" id="SM00646">
    <property type="entry name" value="Ami_3"/>
    <property type="match status" value="1"/>
</dbReference>
<dbReference type="RefSeq" id="WP_043462013.1">
    <property type="nucleotide sequence ID" value="NZ_JBFACB010000001.1"/>
</dbReference>
<protein>
    <submittedName>
        <fullName evidence="4">N-acetylmuramoyl-L-alanine amidase</fullName>
    </submittedName>
</protein>
<dbReference type="Gene3D" id="3.40.630.40">
    <property type="entry name" value="Zn-dependent exopeptidases"/>
    <property type="match status" value="1"/>
</dbReference>
<sequence length="319" mass="32397">MSNGNSFARPRRARRRALIGLSVLVPAGVAGWLVWQSAAGGPGGATAGGGAPAGRPHGGVSPAPSAEPGPGAPAPSASGGNGAGSGSGGGAGDRDGPLAGKVVVIDPGHNPGNRDHPREIARTVDIGTQRKECDTTGTATGSGYAEAEFTLDVARRIRTLLEQRGAEVVLTQDGDRPYGPCIDERAEIGNEAGADAVVSVHADGAPAGARGFHVILPGRVREGRADTAPITKPSRELGERVASAYARETGFRPADYLGGGSGLDVRSDLGGLNLSTVPKVFVECGNMRNARDAEQFTSARWRGRAARGIADGVESFLTT</sequence>
<dbReference type="GO" id="GO:0030288">
    <property type="term" value="C:outer membrane-bounded periplasmic space"/>
    <property type="evidence" value="ECO:0007669"/>
    <property type="project" value="TreeGrafter"/>
</dbReference>
<accession>A0A3R7FK68</accession>
<feature type="compositionally biased region" description="Gly residues" evidence="2">
    <location>
        <begin position="43"/>
        <end position="52"/>
    </location>
</feature>
<dbReference type="Pfam" id="PF01520">
    <property type="entry name" value="Amidase_3"/>
    <property type="match status" value="1"/>
</dbReference>
<evidence type="ECO:0000259" key="3">
    <source>
        <dbReference type="SMART" id="SM00646"/>
    </source>
</evidence>
<evidence type="ECO:0000256" key="2">
    <source>
        <dbReference type="SAM" id="MobiDB-lite"/>
    </source>
</evidence>
<dbReference type="Proteomes" id="UP000028058">
    <property type="component" value="Unassembled WGS sequence"/>
</dbReference>
<dbReference type="EMBL" id="JNAD02000001">
    <property type="protein sequence ID" value="RKM99006.1"/>
    <property type="molecule type" value="Genomic_DNA"/>
</dbReference>
<keyword evidence="5" id="KW-1185">Reference proteome</keyword>
<dbReference type="GO" id="GO:0008745">
    <property type="term" value="F:N-acetylmuramoyl-L-alanine amidase activity"/>
    <property type="evidence" value="ECO:0007669"/>
    <property type="project" value="InterPro"/>
</dbReference>
<dbReference type="PANTHER" id="PTHR30404">
    <property type="entry name" value="N-ACETYLMURAMOYL-L-ALANINE AMIDASE"/>
    <property type="match status" value="1"/>
</dbReference>
<dbReference type="SUPFAM" id="SSF53187">
    <property type="entry name" value="Zn-dependent exopeptidases"/>
    <property type="match status" value="1"/>
</dbReference>
<evidence type="ECO:0000313" key="4">
    <source>
        <dbReference type="EMBL" id="RKM99006.1"/>
    </source>
</evidence>
<feature type="compositionally biased region" description="Gly residues" evidence="2">
    <location>
        <begin position="79"/>
        <end position="91"/>
    </location>
</feature>
<organism evidence="4 5">
    <name type="scientific">Streptomyces xinghaiensis</name>
    <dbReference type="NCBI Taxonomy" id="1038928"/>
    <lineage>
        <taxon>Bacteria</taxon>
        <taxon>Bacillati</taxon>
        <taxon>Actinomycetota</taxon>
        <taxon>Actinomycetes</taxon>
        <taxon>Kitasatosporales</taxon>
        <taxon>Streptomycetaceae</taxon>
        <taxon>Streptomyces</taxon>
    </lineage>
</organism>
<evidence type="ECO:0000256" key="1">
    <source>
        <dbReference type="ARBA" id="ARBA00022801"/>
    </source>
</evidence>
<name>A0A3R7FK68_9ACTN</name>
<comment type="caution">
    <text evidence="4">The sequence shown here is derived from an EMBL/GenBank/DDBJ whole genome shotgun (WGS) entry which is preliminary data.</text>
</comment>
<dbReference type="InterPro" id="IPR002508">
    <property type="entry name" value="MurNAc-LAA_cat"/>
</dbReference>
<dbReference type="InterPro" id="IPR050695">
    <property type="entry name" value="N-acetylmuramoyl_amidase_3"/>
</dbReference>